<evidence type="ECO:0000256" key="1">
    <source>
        <dbReference type="SAM" id="MobiDB-lite"/>
    </source>
</evidence>
<feature type="compositionally biased region" description="Basic residues" evidence="1">
    <location>
        <begin position="58"/>
        <end position="68"/>
    </location>
</feature>
<sequence length="110" mass="11427">MRRILLILASVGLLLSLGVAPVAHAVEKLGCVELADDGAYHSDNDGDQVPGDADNGYPHHHGGCHGHHVAPPLAHANAPEEVALNSQHDGRATRHLTPAPVGTTLRPPIA</sequence>
<dbReference type="RefSeq" id="WP_380795410.1">
    <property type="nucleotide sequence ID" value="NZ_JBHRVU010000004.1"/>
</dbReference>
<keyword evidence="2" id="KW-0732">Signal</keyword>
<keyword evidence="4" id="KW-1185">Reference proteome</keyword>
<reference evidence="4" key="1">
    <citation type="journal article" date="2019" name="Int. J. Syst. Evol. Microbiol.">
        <title>The Global Catalogue of Microorganisms (GCM) 10K type strain sequencing project: providing services to taxonomists for standard genome sequencing and annotation.</title>
        <authorList>
            <consortium name="The Broad Institute Genomics Platform"/>
            <consortium name="The Broad Institute Genome Sequencing Center for Infectious Disease"/>
            <person name="Wu L."/>
            <person name="Ma J."/>
        </authorList>
    </citation>
    <scope>NUCLEOTIDE SEQUENCE [LARGE SCALE GENOMIC DNA]</scope>
    <source>
        <strain evidence="4">CCM 7491</strain>
    </source>
</reference>
<feature type="chain" id="PRO_5045416354" description="Secreted protein" evidence="2">
    <location>
        <begin position="26"/>
        <end position="110"/>
    </location>
</feature>
<gene>
    <name evidence="3" type="ORF">ACFOKF_09830</name>
</gene>
<evidence type="ECO:0008006" key="5">
    <source>
        <dbReference type="Google" id="ProtNLM"/>
    </source>
</evidence>
<dbReference type="Proteomes" id="UP001595681">
    <property type="component" value="Unassembled WGS sequence"/>
</dbReference>
<protein>
    <recommendedName>
        <fullName evidence="5">Secreted protein</fullName>
    </recommendedName>
</protein>
<feature type="region of interest" description="Disordered" evidence="1">
    <location>
        <begin position="37"/>
        <end position="110"/>
    </location>
</feature>
<evidence type="ECO:0000313" key="4">
    <source>
        <dbReference type="Proteomes" id="UP001595681"/>
    </source>
</evidence>
<evidence type="ECO:0000313" key="3">
    <source>
        <dbReference type="EMBL" id="MFC3441486.1"/>
    </source>
</evidence>
<proteinExistence type="predicted"/>
<feature type="signal peptide" evidence="2">
    <location>
        <begin position="1"/>
        <end position="25"/>
    </location>
</feature>
<evidence type="ECO:0000256" key="2">
    <source>
        <dbReference type="SAM" id="SignalP"/>
    </source>
</evidence>
<dbReference type="EMBL" id="JBHRVU010000004">
    <property type="protein sequence ID" value="MFC3441486.1"/>
    <property type="molecule type" value="Genomic_DNA"/>
</dbReference>
<name>A0ABV7NDC6_9SPHN</name>
<organism evidence="3 4">
    <name type="scientific">Sphingobium rhizovicinum</name>
    <dbReference type="NCBI Taxonomy" id="432308"/>
    <lineage>
        <taxon>Bacteria</taxon>
        <taxon>Pseudomonadati</taxon>
        <taxon>Pseudomonadota</taxon>
        <taxon>Alphaproteobacteria</taxon>
        <taxon>Sphingomonadales</taxon>
        <taxon>Sphingomonadaceae</taxon>
        <taxon>Sphingobium</taxon>
    </lineage>
</organism>
<comment type="caution">
    <text evidence="3">The sequence shown here is derived from an EMBL/GenBank/DDBJ whole genome shotgun (WGS) entry which is preliminary data.</text>
</comment>
<accession>A0ABV7NDC6</accession>